<dbReference type="InterPro" id="IPR011050">
    <property type="entry name" value="Pectin_lyase_fold/virulence"/>
</dbReference>
<protein>
    <submittedName>
        <fullName evidence="3">Autotransporter-associated beta strand repeat protein</fullName>
    </submittedName>
</protein>
<accession>A0A1D8AZD4</accession>
<feature type="chain" id="PRO_5009105410" evidence="2">
    <location>
        <begin position="17"/>
        <end position="648"/>
    </location>
</feature>
<dbReference type="Pfam" id="PF12951">
    <property type="entry name" value="PATR"/>
    <property type="match status" value="4"/>
</dbReference>
<dbReference type="EMBL" id="CP016094">
    <property type="protein sequence ID" value="AOS46235.1"/>
    <property type="molecule type" value="Genomic_DNA"/>
</dbReference>
<dbReference type="SUPFAM" id="SSF51126">
    <property type="entry name" value="Pectin lyase-like"/>
    <property type="match status" value="1"/>
</dbReference>
<keyword evidence="4" id="KW-1185">Reference proteome</keyword>
<evidence type="ECO:0000256" key="1">
    <source>
        <dbReference type="ARBA" id="ARBA00022729"/>
    </source>
</evidence>
<dbReference type="InterPro" id="IPR013425">
    <property type="entry name" value="Autotrns_rpt"/>
</dbReference>
<dbReference type="Proteomes" id="UP000095228">
    <property type="component" value="Chromosome"/>
</dbReference>
<dbReference type="AlphaFoldDB" id="A0A1D8AZD4"/>
<keyword evidence="1 2" id="KW-0732">Signal</keyword>
<proteinExistence type="predicted"/>
<gene>
    <name evidence="3" type="ORF">Verru16b_03332</name>
</gene>
<evidence type="ECO:0000256" key="2">
    <source>
        <dbReference type="SAM" id="SignalP"/>
    </source>
</evidence>
<dbReference type="STRING" id="1838286.Verru16b_03332"/>
<evidence type="ECO:0000313" key="4">
    <source>
        <dbReference type="Proteomes" id="UP000095228"/>
    </source>
</evidence>
<evidence type="ECO:0000313" key="3">
    <source>
        <dbReference type="EMBL" id="AOS46235.1"/>
    </source>
</evidence>
<reference evidence="3 4" key="1">
    <citation type="submission" date="2016-06" db="EMBL/GenBank/DDBJ databases">
        <title>Three novel species with peptidoglycan cell walls form the new genus Lacunisphaera gen. nov. in the family Opitutaceae of the verrucomicrobial subdivision 4.</title>
        <authorList>
            <person name="Rast P."/>
            <person name="Gloeckner I."/>
            <person name="Jogler M."/>
            <person name="Boedeker C."/>
            <person name="Jeske O."/>
            <person name="Wiegand S."/>
            <person name="Reinhardt R."/>
            <person name="Schumann P."/>
            <person name="Rohde M."/>
            <person name="Spring S."/>
            <person name="Gloeckner F.O."/>
            <person name="Jogler C."/>
        </authorList>
    </citation>
    <scope>NUCLEOTIDE SEQUENCE [LARGE SCALE GENOMIC DNA]</scope>
    <source>
        <strain evidence="3 4">IG16b</strain>
    </source>
</reference>
<feature type="signal peptide" evidence="2">
    <location>
        <begin position="1"/>
        <end position="16"/>
    </location>
</feature>
<sequence>MQGLLLLLILSSSLSAQSTLYWDLNGTTSGAGSTPTGTWSSATSNWNSSFWGTSSTVKWTSGSNAVFSAGFDATNAYTVTVSGTQNLSSLTVSMGQPTFTGGTLNFNDTSPDIWTISGSTATINSAITGTNGLTKSGAGTLYLGGSAKTYTGTTTVSAGTVQLNASNILADTTALSVETDGTFSLDWGVSETIGSLSGSGTVNFRTGTFTTGNSANTTFSGTLEDSYGTFVKQGTGTLTLSGANTYSGVTTINAGAIVAASNTALGSSTYGNSIASGAALHLQGGIAVTEGQFSVAGTGVGGTGAIRNLSGNNSLDAALDLTSNTTISADAGTLTASGQVNLGANTLTVSGAGNTTLSGSITNSGALTKTGTGTLALTGSSANSFGGALNLNSGTVALGKTAGTVALAGSAINIGDGAGAASSAVLRLDASNQIADYAGLITVNTDGVLQVNNFTESINTIGGTGLIDLSTSGYLTVGINSGSSTFGGSIAGTGTLEKAGAGTLTFTSDIAIAGTLTLSGGTLALSNADLSAGTLLVTGNSIIDFGGTSSLDITNLTISAGVTLTIQNWATATDYFFTQFWTGATFNTAGSSPMNQVVFSGFSGNNTSWHAYDNQITPVPEPATYGAGLLACLVATTLIRRRLALRRR</sequence>
<dbReference type="NCBIfam" id="TIGR02601">
    <property type="entry name" value="autotrns_rpt"/>
    <property type="match status" value="4"/>
</dbReference>
<name>A0A1D8AZD4_9BACT</name>
<dbReference type="KEGG" id="obg:Verru16b_03332"/>
<organism evidence="3 4">
    <name type="scientific">Lacunisphaera limnophila</name>
    <dbReference type="NCBI Taxonomy" id="1838286"/>
    <lineage>
        <taxon>Bacteria</taxon>
        <taxon>Pseudomonadati</taxon>
        <taxon>Verrucomicrobiota</taxon>
        <taxon>Opitutia</taxon>
        <taxon>Opitutales</taxon>
        <taxon>Opitutaceae</taxon>
        <taxon>Lacunisphaera</taxon>
    </lineage>
</organism>